<dbReference type="InterPro" id="IPR016047">
    <property type="entry name" value="M23ase_b-sheet_dom"/>
</dbReference>
<sequence length="224" mass="24833">MDRLKKIIMRDPFYVVLFVCICIVAISGVWVSKSNLDIAKKFNEESDSKEEIELNLEKAPIEKKADIEKEQVQKEETEQEVAKQKTEEVEQSNQAQNKVAQNNIQSQAQAQPQTQAASSDITEQSAIAMNHPVKGNISIDFAKDKLVYSKTLEQWTTHSGIDIQASEGTAVLAAMDGTIKEIKKDDALGIVITIDHGNGLETKYGNLATDDMIKKGQSIKKVVL</sequence>
<dbReference type="GO" id="GO:0004222">
    <property type="term" value="F:metalloendopeptidase activity"/>
    <property type="evidence" value="ECO:0007669"/>
    <property type="project" value="TreeGrafter"/>
</dbReference>
<dbReference type="Gene3D" id="2.70.70.10">
    <property type="entry name" value="Glucose Permease (Domain IIA)"/>
    <property type="match status" value="1"/>
</dbReference>
<evidence type="ECO:0000313" key="4">
    <source>
        <dbReference type="EMBL" id="AFS77290.1"/>
    </source>
</evidence>
<feature type="domain" description="M23ase beta-sheet core" evidence="3">
    <location>
        <begin position="157"/>
        <end position="221"/>
    </location>
</feature>
<keyword evidence="2" id="KW-1133">Transmembrane helix</keyword>
<dbReference type="HOGENOM" id="CLU_029425_11_1_9"/>
<dbReference type="STRING" id="1128398.Curi_c02100"/>
<dbReference type="eggNOG" id="COG0739">
    <property type="taxonomic scope" value="Bacteria"/>
</dbReference>
<feature type="transmembrane region" description="Helical" evidence="2">
    <location>
        <begin position="12"/>
        <end position="31"/>
    </location>
</feature>
<name>K0AX13_GOTA9</name>
<dbReference type="KEGG" id="cad:Curi_c02100"/>
<dbReference type="InterPro" id="IPR011055">
    <property type="entry name" value="Dup_hybrid_motif"/>
</dbReference>
<organism evidence="4 5">
    <name type="scientific">Gottschalkia acidurici (strain ATCC 7906 / DSM 604 / BCRC 14475 / CIP 104303 / KCTC 5404 / NCIMB 10678 / 9a)</name>
    <name type="common">Clostridium acidurici</name>
    <dbReference type="NCBI Taxonomy" id="1128398"/>
    <lineage>
        <taxon>Bacteria</taxon>
        <taxon>Bacillati</taxon>
        <taxon>Bacillota</taxon>
        <taxon>Tissierellia</taxon>
        <taxon>Tissierellales</taxon>
        <taxon>Gottschalkiaceae</taxon>
        <taxon>Gottschalkia</taxon>
    </lineage>
</organism>
<feature type="compositionally biased region" description="Basic and acidic residues" evidence="1">
    <location>
        <begin position="65"/>
        <end position="88"/>
    </location>
</feature>
<dbReference type="Pfam" id="PF01551">
    <property type="entry name" value="Peptidase_M23"/>
    <property type="match status" value="1"/>
</dbReference>
<feature type="region of interest" description="Disordered" evidence="1">
    <location>
        <begin position="65"/>
        <end position="121"/>
    </location>
</feature>
<dbReference type="Proteomes" id="UP000006094">
    <property type="component" value="Chromosome"/>
</dbReference>
<dbReference type="SUPFAM" id="SSF51261">
    <property type="entry name" value="Duplicated hybrid motif"/>
    <property type="match status" value="1"/>
</dbReference>
<dbReference type="RefSeq" id="WP_014966427.1">
    <property type="nucleotide sequence ID" value="NC_018664.1"/>
</dbReference>
<keyword evidence="2" id="KW-0472">Membrane</keyword>
<dbReference type="InterPro" id="IPR050570">
    <property type="entry name" value="Cell_wall_metabolism_enzyme"/>
</dbReference>
<keyword evidence="5" id="KW-1185">Reference proteome</keyword>
<dbReference type="PATRIC" id="fig|1128398.3.peg.214"/>
<evidence type="ECO:0000256" key="1">
    <source>
        <dbReference type="SAM" id="MobiDB-lite"/>
    </source>
</evidence>
<reference evidence="4 5" key="1">
    <citation type="journal article" date="2012" name="PLoS ONE">
        <title>The purine-utilizing bacterium Clostridium acidurici 9a: a genome-guided metabolic reconsideration.</title>
        <authorList>
            <person name="Hartwich K."/>
            <person name="Poehlein A."/>
            <person name="Daniel R."/>
        </authorList>
    </citation>
    <scope>NUCLEOTIDE SEQUENCE [LARGE SCALE GENOMIC DNA]</scope>
    <source>
        <strain evidence="5">ATCC 7906 / DSM 604 / BCRC 14475 / CIP 104303 / KCTC 5404 / NCIMB 10678 / 9a</strain>
    </source>
</reference>
<dbReference type="OrthoDB" id="9809488at2"/>
<protein>
    <submittedName>
        <fullName evidence="4">Peptidase M23B</fullName>
    </submittedName>
</protein>
<gene>
    <name evidence="4" type="ordered locus">Curi_c02100</name>
</gene>
<dbReference type="AlphaFoldDB" id="K0AX13"/>
<evidence type="ECO:0000259" key="3">
    <source>
        <dbReference type="Pfam" id="PF01551"/>
    </source>
</evidence>
<dbReference type="EMBL" id="CP003326">
    <property type="protein sequence ID" value="AFS77290.1"/>
    <property type="molecule type" value="Genomic_DNA"/>
</dbReference>
<feature type="compositionally biased region" description="Low complexity" evidence="1">
    <location>
        <begin position="100"/>
        <end position="119"/>
    </location>
</feature>
<evidence type="ECO:0000313" key="5">
    <source>
        <dbReference type="Proteomes" id="UP000006094"/>
    </source>
</evidence>
<dbReference type="CDD" id="cd12797">
    <property type="entry name" value="M23_peptidase"/>
    <property type="match status" value="1"/>
</dbReference>
<proteinExistence type="predicted"/>
<evidence type="ECO:0000256" key="2">
    <source>
        <dbReference type="SAM" id="Phobius"/>
    </source>
</evidence>
<dbReference type="PANTHER" id="PTHR21666:SF270">
    <property type="entry name" value="MUREIN HYDROLASE ACTIVATOR ENVC"/>
    <property type="match status" value="1"/>
</dbReference>
<keyword evidence="2" id="KW-0812">Transmembrane</keyword>
<dbReference type="PANTHER" id="PTHR21666">
    <property type="entry name" value="PEPTIDASE-RELATED"/>
    <property type="match status" value="1"/>
</dbReference>
<accession>K0AX13</accession>